<evidence type="ECO:0000313" key="3">
    <source>
        <dbReference type="EMBL" id="HBP30012.1"/>
    </source>
</evidence>
<dbReference type="Proteomes" id="UP000264036">
    <property type="component" value="Unassembled WGS sequence"/>
</dbReference>
<dbReference type="SUPFAM" id="SSF69118">
    <property type="entry name" value="AhpD-like"/>
    <property type="match status" value="1"/>
</dbReference>
<protein>
    <submittedName>
        <fullName evidence="3">Hydrolase</fullName>
    </submittedName>
</protein>
<dbReference type="EMBL" id="DOEK01000028">
    <property type="protein sequence ID" value="HBP30012.1"/>
    <property type="molecule type" value="Genomic_DNA"/>
</dbReference>
<comment type="caution">
    <text evidence="3">The sequence shown here is derived from an EMBL/GenBank/DDBJ whole genome shotgun (WGS) entry which is preliminary data.</text>
</comment>
<evidence type="ECO:0000259" key="2">
    <source>
        <dbReference type="Pfam" id="PF02627"/>
    </source>
</evidence>
<dbReference type="InterPro" id="IPR000073">
    <property type="entry name" value="AB_hydrolase_1"/>
</dbReference>
<feature type="domain" description="AB hydrolase-1" evidence="1">
    <location>
        <begin position="179"/>
        <end position="404"/>
    </location>
</feature>
<gene>
    <name evidence="3" type="ORF">DD666_11415</name>
</gene>
<feature type="domain" description="Carboxymuconolactone decarboxylase-like" evidence="2">
    <location>
        <begin position="39"/>
        <end position="122"/>
    </location>
</feature>
<dbReference type="Gene3D" id="1.20.1290.10">
    <property type="entry name" value="AhpD-like"/>
    <property type="match status" value="1"/>
</dbReference>
<dbReference type="GO" id="GO:0016787">
    <property type="term" value="F:hydrolase activity"/>
    <property type="evidence" value="ECO:0007669"/>
    <property type="project" value="UniProtKB-KW"/>
</dbReference>
<dbReference type="SUPFAM" id="SSF53474">
    <property type="entry name" value="alpha/beta-Hydrolases"/>
    <property type="match status" value="1"/>
</dbReference>
<dbReference type="InterPro" id="IPR029032">
    <property type="entry name" value="AhpD-like"/>
</dbReference>
<name>A0A356LGH2_9BURK</name>
<dbReference type="GO" id="GO:0051920">
    <property type="term" value="F:peroxiredoxin activity"/>
    <property type="evidence" value="ECO:0007669"/>
    <property type="project" value="InterPro"/>
</dbReference>
<evidence type="ECO:0000259" key="1">
    <source>
        <dbReference type="Pfam" id="PF00561"/>
    </source>
</evidence>
<dbReference type="PANTHER" id="PTHR43433">
    <property type="entry name" value="HYDROLASE, ALPHA/BETA FOLD FAMILY PROTEIN"/>
    <property type="match status" value="1"/>
</dbReference>
<dbReference type="InterPro" id="IPR003779">
    <property type="entry name" value="CMD-like"/>
</dbReference>
<reference evidence="3 4" key="1">
    <citation type="journal article" date="2018" name="Nat. Biotechnol.">
        <title>A standardized bacterial taxonomy based on genome phylogeny substantially revises the tree of life.</title>
        <authorList>
            <person name="Parks D.H."/>
            <person name="Chuvochina M."/>
            <person name="Waite D.W."/>
            <person name="Rinke C."/>
            <person name="Skarshewski A."/>
            <person name="Chaumeil P.A."/>
            <person name="Hugenholtz P."/>
        </authorList>
    </citation>
    <scope>NUCLEOTIDE SEQUENCE [LARGE SCALE GENOMIC DNA]</scope>
    <source>
        <strain evidence="3">UBA10707</strain>
    </source>
</reference>
<organism evidence="3 4">
    <name type="scientific">Advenella kashmirensis</name>
    <dbReference type="NCBI Taxonomy" id="310575"/>
    <lineage>
        <taxon>Bacteria</taxon>
        <taxon>Pseudomonadati</taxon>
        <taxon>Pseudomonadota</taxon>
        <taxon>Betaproteobacteria</taxon>
        <taxon>Burkholderiales</taxon>
        <taxon>Alcaligenaceae</taxon>
    </lineage>
</organism>
<dbReference type="InterPro" id="IPR050471">
    <property type="entry name" value="AB_hydrolase"/>
</dbReference>
<dbReference type="InterPro" id="IPR029058">
    <property type="entry name" value="AB_hydrolase_fold"/>
</dbReference>
<dbReference type="Gene3D" id="3.40.50.1820">
    <property type="entry name" value="alpha/beta hydrolase"/>
    <property type="match status" value="1"/>
</dbReference>
<dbReference type="PANTHER" id="PTHR43433:SF5">
    <property type="entry name" value="AB HYDROLASE-1 DOMAIN-CONTAINING PROTEIN"/>
    <property type="match status" value="1"/>
</dbReference>
<accession>A0A356LGH2</accession>
<proteinExistence type="predicted"/>
<dbReference type="PRINTS" id="PR00111">
    <property type="entry name" value="ABHYDROLASE"/>
</dbReference>
<evidence type="ECO:0000313" key="4">
    <source>
        <dbReference type="Proteomes" id="UP000264036"/>
    </source>
</evidence>
<dbReference type="Pfam" id="PF02627">
    <property type="entry name" value="CMD"/>
    <property type="match status" value="1"/>
</dbReference>
<dbReference type="AlphaFoldDB" id="A0A356LGH2"/>
<dbReference type="Pfam" id="PF00561">
    <property type="entry name" value="Abhydrolase_1"/>
    <property type="match status" value="1"/>
</dbReference>
<keyword evidence="3" id="KW-0378">Hydrolase</keyword>
<sequence length="420" mass="46323">MSFDPVDHDLERGLDNRRRVLGDAWVERSLTGANDFNAEFQQLISRFAWHEIWSRPGLDHKTRRIIVLSITIAMGRREEFDLHVRAALTGETSSRLTPDEIKEVLMQAAIYAGVPAANTAFSHAMAILREVGPQIGYEPQAFSPLDVFHSGTGQEDRTVSKPALHYTIRRARNGKAKNTVVLSHALGCDLTMWDRLASELAADHDVIAYDHRGHGSSDAPAGLYGMAELADDAARLLRELDCGPVVWIGLSMGAMVGQELALRHPEQLISLVIANSTSGYPQEARDNWRQRIATVQDQGIEAIADAVMQRYFHDTFRREHAGEVAAYRRRLLTTDTEGYIGCCNAVGTVDTTDRLKDLSLPVLVIAGRLDQGAPLQMSEIMSSQIAGAQLVVLEDASHIAVVEQPEAFAGAVKQFLNKHD</sequence>